<feature type="region of interest" description="Disordered" evidence="1">
    <location>
        <begin position="66"/>
        <end position="109"/>
    </location>
</feature>
<dbReference type="RefSeq" id="WP_184508309.1">
    <property type="nucleotide sequence ID" value="NZ_JACHBT010000025.1"/>
</dbReference>
<dbReference type="AlphaFoldDB" id="A0A7X0MRJ4"/>
<accession>A0A7X0MRJ4</accession>
<reference evidence="2 3" key="1">
    <citation type="submission" date="2020-08" db="EMBL/GenBank/DDBJ databases">
        <title>The Agave Microbiome: Exploring the role of microbial communities in plant adaptations to desert environments.</title>
        <authorList>
            <person name="Partida-Martinez L.P."/>
        </authorList>
    </citation>
    <scope>NUCLEOTIDE SEQUENCE [LARGE SCALE GENOMIC DNA]</scope>
    <source>
        <strain evidence="2 3">AS3.13</strain>
    </source>
</reference>
<reference evidence="2 3" key="2">
    <citation type="submission" date="2020-08" db="EMBL/GenBank/DDBJ databases">
        <authorList>
            <person name="Partida-Martinez L."/>
            <person name="Huntemann M."/>
            <person name="Clum A."/>
            <person name="Wang J."/>
            <person name="Palaniappan K."/>
            <person name="Ritter S."/>
            <person name="Chen I.-M."/>
            <person name="Stamatis D."/>
            <person name="Reddy T."/>
            <person name="O'Malley R."/>
            <person name="Daum C."/>
            <person name="Shapiro N."/>
            <person name="Ivanova N."/>
            <person name="Kyrpides N."/>
            <person name="Woyke T."/>
        </authorList>
    </citation>
    <scope>NUCLEOTIDE SEQUENCE [LARGE SCALE GENOMIC DNA]</scope>
    <source>
        <strain evidence="2 3">AS3.13</strain>
    </source>
</reference>
<gene>
    <name evidence="2" type="ORF">F4693_003541</name>
</gene>
<proteinExistence type="predicted"/>
<dbReference type="EMBL" id="JACHBT010000025">
    <property type="protein sequence ID" value="MBB6506538.1"/>
    <property type="molecule type" value="Genomic_DNA"/>
</dbReference>
<evidence type="ECO:0000313" key="2">
    <source>
        <dbReference type="EMBL" id="MBB6506538.1"/>
    </source>
</evidence>
<evidence type="ECO:0000256" key="1">
    <source>
        <dbReference type="SAM" id="MobiDB-lite"/>
    </source>
</evidence>
<name>A0A7X0MRJ4_9SPHN</name>
<evidence type="ECO:0000313" key="3">
    <source>
        <dbReference type="Proteomes" id="UP000522313"/>
    </source>
</evidence>
<organism evidence="2 3">
    <name type="scientific">Sphingomonas endophytica</name>
    <dbReference type="NCBI Taxonomy" id="869719"/>
    <lineage>
        <taxon>Bacteria</taxon>
        <taxon>Pseudomonadati</taxon>
        <taxon>Pseudomonadota</taxon>
        <taxon>Alphaproteobacteria</taxon>
        <taxon>Sphingomonadales</taxon>
        <taxon>Sphingomonadaceae</taxon>
        <taxon>Sphingomonas</taxon>
    </lineage>
</organism>
<dbReference type="Proteomes" id="UP000522313">
    <property type="component" value="Unassembled WGS sequence"/>
</dbReference>
<protein>
    <submittedName>
        <fullName evidence="2">Uncharacterized protein</fullName>
    </submittedName>
</protein>
<sequence>MIVASDVIERMARARAARARAARADRAGSVHPAVAAMMAGAGAQLVASQHLARTILAERVRQAAVRRRADKEAPADLGGRPVATPLPDTSKPAAVTAGALSRKPETRGE</sequence>
<comment type="caution">
    <text evidence="2">The sequence shown here is derived from an EMBL/GenBank/DDBJ whole genome shotgun (WGS) entry which is preliminary data.</text>
</comment>